<comment type="caution">
    <text evidence="1">The sequence shown here is derived from an EMBL/GenBank/DDBJ whole genome shotgun (WGS) entry which is preliminary data.</text>
</comment>
<keyword evidence="2" id="KW-1185">Reference proteome</keyword>
<evidence type="ECO:0000313" key="2">
    <source>
        <dbReference type="Proteomes" id="UP000824782"/>
    </source>
</evidence>
<dbReference type="EMBL" id="WNYA01004873">
    <property type="protein sequence ID" value="KAG8542506.1"/>
    <property type="molecule type" value="Genomic_DNA"/>
</dbReference>
<protein>
    <recommendedName>
        <fullName evidence="3">Secreted protein</fullName>
    </recommendedName>
</protein>
<accession>A0AAV6Z009</accession>
<dbReference type="AlphaFoldDB" id="A0AAV6Z009"/>
<dbReference type="Proteomes" id="UP000824782">
    <property type="component" value="Unassembled WGS sequence"/>
</dbReference>
<proteinExistence type="predicted"/>
<sequence length="91" mass="9419">MARHLLLAIFRACQRRLPPQCTSAASVSGHRFGSIIDTTAGEAAEGEAAAAPELLRCVIVNRSHVCITGAGVREDAASSGRCSAPSTAAWI</sequence>
<reference evidence="1" key="1">
    <citation type="thesis" date="2020" institute="ProQuest LLC" country="789 East Eisenhower Parkway, Ann Arbor, MI, USA">
        <title>Comparative Genomics and Chromosome Evolution.</title>
        <authorList>
            <person name="Mudd A.B."/>
        </authorList>
    </citation>
    <scope>NUCLEOTIDE SEQUENCE</scope>
    <source>
        <strain evidence="1">237g6f4</strain>
        <tissue evidence="1">Blood</tissue>
    </source>
</reference>
<evidence type="ECO:0008006" key="3">
    <source>
        <dbReference type="Google" id="ProtNLM"/>
    </source>
</evidence>
<evidence type="ECO:0000313" key="1">
    <source>
        <dbReference type="EMBL" id="KAG8542506.1"/>
    </source>
</evidence>
<name>A0AAV6Z009_ENGPU</name>
<organism evidence="1 2">
    <name type="scientific">Engystomops pustulosus</name>
    <name type="common">Tungara frog</name>
    <name type="synonym">Physalaemus pustulosus</name>
    <dbReference type="NCBI Taxonomy" id="76066"/>
    <lineage>
        <taxon>Eukaryota</taxon>
        <taxon>Metazoa</taxon>
        <taxon>Chordata</taxon>
        <taxon>Craniata</taxon>
        <taxon>Vertebrata</taxon>
        <taxon>Euteleostomi</taxon>
        <taxon>Amphibia</taxon>
        <taxon>Batrachia</taxon>
        <taxon>Anura</taxon>
        <taxon>Neobatrachia</taxon>
        <taxon>Hyloidea</taxon>
        <taxon>Leptodactylidae</taxon>
        <taxon>Leiuperinae</taxon>
        <taxon>Engystomops</taxon>
    </lineage>
</organism>
<gene>
    <name evidence="1" type="ORF">GDO81_026599</name>
</gene>